<feature type="region of interest" description="Disordered" evidence="1">
    <location>
        <begin position="979"/>
        <end position="1001"/>
    </location>
</feature>
<gene>
    <name evidence="2" type="ORF">SAMN05216366_102169</name>
</gene>
<dbReference type="RefSeq" id="WP_143005242.1">
    <property type="nucleotide sequence ID" value="NZ_FNJQ01000002.1"/>
</dbReference>
<feature type="compositionally biased region" description="Basic and acidic residues" evidence="1">
    <location>
        <begin position="263"/>
        <end position="286"/>
    </location>
</feature>
<dbReference type="EMBL" id="FNJQ01000002">
    <property type="protein sequence ID" value="SDO87442.1"/>
    <property type="molecule type" value="Genomic_DNA"/>
</dbReference>
<feature type="region of interest" description="Disordered" evidence="1">
    <location>
        <begin position="1093"/>
        <end position="1201"/>
    </location>
</feature>
<evidence type="ECO:0000313" key="2">
    <source>
        <dbReference type="EMBL" id="SDO87442.1"/>
    </source>
</evidence>
<feature type="compositionally biased region" description="Basic and acidic residues" evidence="1">
    <location>
        <begin position="1104"/>
        <end position="1120"/>
    </location>
</feature>
<feature type="region of interest" description="Disordered" evidence="1">
    <location>
        <begin position="595"/>
        <end position="695"/>
    </location>
</feature>
<feature type="region of interest" description="Disordered" evidence="1">
    <location>
        <begin position="263"/>
        <end position="288"/>
    </location>
</feature>
<feature type="compositionally biased region" description="Basic and acidic residues" evidence="1">
    <location>
        <begin position="613"/>
        <end position="683"/>
    </location>
</feature>
<accession>A0A1H0N487</accession>
<evidence type="ECO:0000256" key="1">
    <source>
        <dbReference type="SAM" id="MobiDB-lite"/>
    </source>
</evidence>
<evidence type="ECO:0000313" key="3">
    <source>
        <dbReference type="Proteomes" id="UP000182412"/>
    </source>
</evidence>
<proteinExistence type="predicted"/>
<organism evidence="2 3">
    <name type="scientific">Selenomonas ruminantium</name>
    <dbReference type="NCBI Taxonomy" id="971"/>
    <lineage>
        <taxon>Bacteria</taxon>
        <taxon>Bacillati</taxon>
        <taxon>Bacillota</taxon>
        <taxon>Negativicutes</taxon>
        <taxon>Selenomonadales</taxon>
        <taxon>Selenomonadaceae</taxon>
        <taxon>Selenomonas</taxon>
    </lineage>
</organism>
<protein>
    <recommendedName>
        <fullName evidence="4">Extended Signal Peptide of Type V secretion system</fullName>
    </recommendedName>
</protein>
<feature type="compositionally biased region" description="Basic and acidic residues" evidence="1">
    <location>
        <begin position="1127"/>
        <end position="1149"/>
    </location>
</feature>
<feature type="compositionally biased region" description="Low complexity" evidence="1">
    <location>
        <begin position="1527"/>
        <end position="1542"/>
    </location>
</feature>
<name>A0A1H0N487_SELRU</name>
<dbReference type="Proteomes" id="UP000182412">
    <property type="component" value="Unassembled WGS sequence"/>
</dbReference>
<evidence type="ECO:0008006" key="4">
    <source>
        <dbReference type="Google" id="ProtNLM"/>
    </source>
</evidence>
<feature type="region of interest" description="Disordered" evidence="1">
    <location>
        <begin position="1527"/>
        <end position="1550"/>
    </location>
</feature>
<sequence length="7405" mass="763114">MAYGYNFKKRNSKKAGAAKGMASHHTAWRILASLTMAAGMLAPVGVGEAAIVDKSGNTLTPEGKVYNINPEKVSDNFAYNRFKQFSLDAGYIANLRFGSAYILANLVNEKVSINGIVNAVRNNAIDGHLMFLSPNGIAVGSTGVINAGQFTGIVPAQADFDKLYNSTNPTVDITLKAIETLRDSAFAAGGVIDISGQINTHSGVMLGSGIINIKDGSTIQSVKSLNFTNLVNTGNTGAGLTLATVEGTGGDIILTAKQESDVKDTKPVLKSDGTPDKDKNGKEKTEANPIRWSGRSTDISAAINIGTDAKAKGVSITSSDGAVKLAAESKSTYEDSTPMTLTDTLKGVIFGDDSKILNGLVDKLAGKEAGANKYLFVNYSSKKNKAAVNIGENSALTGKNIDIAANSNVEIKQSITVPTGNGKKDSEGKTVPSGSKAVAAVAVSRVYNTADVVIDGNLTAKDADKDGNGIKIAANADTKADISATGNGGDANAVAVGVAVLTGDTKAKVNVNDPANAAALSAAKGKAAVEAVTTSDVNINVGAVGKTSYVVSNVGVANYDTSADVNINRSITAGAVDIKAENNITGWKMTVDNTVKKSSEGGKDTAGATDAQKQQDDADADAEKKKPDSEKSADEKESEKKSGDPTKLIKDASVDPNKDDKTKDAAGADGKGGVKDVKDKVEGTNEGGNNEAKTSAFGLGASVGVVSNKNDANVTLGKNVVITAAKPESAETPDGSVKVAANTLMTASADKEDSLQFSVKNAQANSAKVEIGAAVLVTNVKNNAKILLDNEGDKSAQITGGAVSLDAKAGQGSYKKDDKDKTSVLSYAVNSEGTPDKEKPATVVLDGSVGVNTLKNDAIVLLGQKSKVEGTAVTLSADAVTNAEGSYGAKEENSKVGVGATVGIQNISGNSLIMAGKEAALTGSTVSASASNSLEAKNEVKNAGKGDSLGVSGMVALSYGDSNNIISLDDEVRIKAPEGVSLTSTNSTSVDNSARSESEGKESSKAFGIGVGIINYDVNNIALVSDNGKGIIAPSGSTTDVEKAAQKIYQDTALAQSIAGETFTAKLGQQNTEKGSIITNSLIMSAITTGSMQNDAKAKVVSKTAEDKSEDANSRKESEKWTQWSKKGNEGASEAKKNTEDLEQDKVEAQNESAAPTISGKEQKNNNATKAAGEASQAANPDDTPKEEGAAPAAGSSASAGASIGIEGSAALTFLGGRTDALLNNVTVKNETAENAAAPVASVALSALDFLNSITMGGTDIRNSVKSGNSATKVGIGGTFAMNSSNRDVDAIMRNSELQQVGSVSNAASKIGIELAAGMGVSASKGDGTNVAGAGVVYYNKAKQDIHALMIGNTIAGTENSTISNKGTSTDFQIAGGLAANSASGAKTNVGVGGAVAISNLENNLSSGIIGGTYQNKFQSVDVTAQKGTTQINGALAATFAGGESGYGFEGAFAYGSVKNTTRAYISGVSGDGLKADAVNVKAGEIPVPNAADSQEKKDKDLLSEKGIDVTGKQYLDTTASAASSLDDNAANTDAGNAANEAASEEDEAKAELGQNKNLIITAAVAGGWNGKAGVGAGISYNYVKNDIAADIQGSTIKADTLNGEAASDAMIVSVGAGVAIGGKAFNGAGSGSWNDLKNDTKVTFADNIITGKNVSEQAQNTSSIINIAGEVAGGKGMAMGLSLAYNSLNNTTGTYLTGNDITLQGTDNSVKLATTNQSKALAVAGGVNVNASQEIAGAVGTVAINRGVNNTESVIDGKSTGENTKLDGVKNLSVTAEELTKKTTVAGSVSVGGKKVGIGGAVAYASVGSKDNKEKLRAEINHADITTTSDGKIDVSTKDSKTEGTTTEKSRLTTVGAGFGVSWGKNFFNLQGGAAVADIYKDSRASLNNTNINKGTAANYPSIDVTADTKSKINTVGVGGSVDIGTAVKGTAGVAINRMNQDTKAEMAADSGTTAVNAGLTQVRATGDGDIHSVGVGGMVGVNGQVAFAGSGSYNYIGNNVDAVIRNQNLTSNSSVGVVAQSDDRLYNFAGGFAIGANTKAGLGAAVSINKITGSTNALVQGGSLQAADSGSIQVTRPQDENLFTTEKLDLTTERQRLSENRKKETKSGIVVDSSATHTIISQLASGGVAASSSVGVELAGTVNLNTIEGDTTAKIKDANIGSAAKASNVNVNAVDYTNFGSFTGTPSVGAAATAGVSVGVSANWETMSRTTAAEISSTDDAEKKNVYAKNLTVDATTKHGSSALSFAGAVGAGATAGVASGDSIMRHKNTSTTSAALDKINAVFDGKAEILAEHLGNSRTMNIGASLAGGYAAVAAGAGVAVMDDTSTVKAVVNSSDLKAKSSVDGKDISVLAKNENNWKSTLVTASLAVGLGAGLAANVGINNTTSETSATVSNSQLKAAEVTINATDKLTADSTGGVGAGGIGGVGVSVALNNINSSVSANVVGGSVEAAKNVNVAAEEVRKFDSSVTGAAAGGIGVGVNVAVTSINKGITDAQLSNAADENGKKTDVNSTTQNEINVHLNGAQGVNNAKGALGVSGAKFFGLNAADKSDLEKAKNTNVSLSTPDTKKQGIHTSISGGASLTAAENVNVTAKETSDISAKNVTVGVGGMAVGVTDAIIHTNHDTDVTLDNAAITGKNVNIKTLQGQADKGSEIKVTAVSVGAGLGVGVGYAGIVNKGATDINITGSTIKGTENVTVNALDESRSKTQITNVGVAALEVTTTFANVENEDNVGVTLGGTNNISAAKNIAIDAKKANALEAHTQGVGAGGANVAVNHATIEDKGTAAAKITGTDGKFTADSFHLGAANDTTAKLSAGNTAVSVLGISTMRGKGVMDMGAETTVAGGSFNAKTVEFASMLGNAQGRTIEGNVKGHNISVGAVAPDTVRLETTATGKVNVANSTFGEDTNLILDNESYVDRKAYIYDVTVGGVAVGNSRAIISGNEKLTTTLTGKAGITNKLNSLQLLSYGDNTGKALADAGGGGLAGYVGAHVDNKSTNTVSSSIGGKWDTTGEVYLLAAQKDETRLTASEGHGGVIGVGGTSVENNIDTKLNATVEDSTEINADRVHVGTSSSTITGAYNDINANGVTDNQAYTLKDYFGGAIAGNRLRSLLEISETGSVTIGENAKITSNKLQEFIAASDSDLVNHAQAKGGAAVGVVDTVAENNITVNNSVDVKKGALLSNEAAASTEDIILAAYDEQKLNSHTEATVGGAAGVMVAKNNNELNRRSTVNVAGIIESGSKVGLYAGANTDGVLSNLKADLKAGAYNHTAIPVSTPRVNYNITADKGTVDVSGTVRSTGDINVIASGGKEEVVKDQSLFNWVLGGSSTEKKFLSSDAVVAEEALPKASTVNVTGSLIAGTADPINLTIGGSVASGLTITAPDNRANNRVKNGVKQGTFDYANTLGARWEELDKMIAAYDGADTNVLAAYIAERERIQNDMINLGLAEKDEQGNYKYTSNGRSVYFVEIPDIATSGGNINVTSNDLIGTGNLRANSAPGVTITNNSDAYLKLNNILMGEQGGKIVYNTNTIPPNTASGNAKINSINISSKSGAKFAEIYGVTGGAAAGLSVQNTFKGNKTSTLQLTEQMRKEIDSSNLTAAEKAQYKADIQAGKFQYTAITDVEVDGKLSNFYGNVTINNTSGDIRINGGTKERPTGVMGNTVSLIAAQGTIAQGYKEGIVNINGDPEKYLADKADEMKPVIDNYFQYGGENYPRSFFDEFNHGPRMNNEWANGTKTYTRPDSSQTATGYIAGRDVYVSAANVNVNGLIQSGYKNYTATVTQADLTVAQNQSANRAAIVQNRTMYKVNEGGAKWNAADKVFDYVAQVYWDPSTKQLFVEDIETGGGKVYLTGRIASTGDGRILAADGAANITVTNETALDMNVGKVLNSQREGVITIADTAKNTWTEYKKGQTRTINDYTNYMKKHAKDGNPYANATVSANNLSVSNALTYTPQANQTYHWAKGEEEGRTVIKQHHVRYGMWGLVKTKDMSEIKGDSSNITQISSQDGGKYGLPEGATIQQNSTNVPEVGKIRVDAAENLVKSETSGVQRWLEKTGFLGWFKNYYTRWTEKSTKVRTYDFSINASQNISIGLLGADVGKIDIKSTNANGGSINLTDNVANSHNQAVLTIDSKAGNITQFDNTTLKSEIVNLSAKDDIKNIHLASIGTAVKDANGNVTSVTDNIKLNAVSTDKGDIDITAMGGILENRSLPGNVQIVALKSQDGNAAFKNDAALGDVTLNAAGNITQSGSGITVEGRGIYLTSEEGGIGTKSQALNMAASDLIYSADRYGAQVNASAKNSIYLTEAADGGNMRVGKIESREGDVKLTVANGAFIDGLPDEDKSGSMDSVDEMVHRWIDAGLIDGEKDAQGNYTYKGAYITGLEKARDDYKANIEAAYDAQKGGKSAADWKTEYTEQKTSYQSYLDNKARYGRLSPSELQKLEENSDKDYLAYKQADKYYSQYGTYATADDYLKANSTAYKYAQYASAEAYLAVDDTYKGLKDKAANPTFEWTKDMMLYAVSEKLVNPEGGSSTQTNRAANVLGNNVTLSAAQGAVGTFANKSTEITVDELTGSARIAKMKELMNANASDVTVHRDDNGNLLSFEIKGNMPLGVKVSGTLDVTAGGNISVAGRKDAAGDHSAIAVGTIDATQNNAKGDVRLHSDMGIYNAKTADDTNIKGNNLILTGGKESIGASEKPLTVSLSGEMTEARADKNVFIKNMKADDYLRLGAMVAKDTISLNSDKGFLMSNANAELAASYINAGKTLTFNADATSGIVGAENAPIRILNDRAAVNITAKEAYLRGVGSLNLGIQNGTLVLGNINTAGTFMATSDGSLAVGREEEKDSNENVVKEAVTGAIQTGGDATLAAKDKLTLDGTVNTKNKTLTLKAVDGDITQTAKGIITAGVVKTFNGKSLLLENTDNAFGRIEVDGIETAAGEKPAIAGDVRIKDNASALTVGIKRNVAGDISVSNLRQNGTLVNAGDFTAAGKISLNAQGSLLQAANTTFTAGNDVELTSSAADIRQATDAGIKAAKVTAVSAKTVALQGTGNQFGVLAVQSVDADVPLQGSVLVQDSADKLELSVPSVVNGDIVVENTKGQGVIQVVSELQAKGDGADANGDITLKSDGSMKVDRNLTANRDVKLTSANGAMNIGGDVTAASNIALKSKGTLQTDAKLAAGNNIELTSTQSDVLLRGDIFTGSRMPVDIDLNTGKLNGTYDSLIIHAGGAVQEADGVTIATPVVETYSGKGVSMESVNNEFAVFFADALTGRKDINGSVKAVTNYAKDQKDNVFTVGVGANILGDAEFTNINGIGELGILIVEPEDANEKIEVLGGNGAEGDLVLRASQDVTVLGDANAKHDIVIESTDDGSFYGVGRGLKAGNDVKVSTGETVAYIGTIEAGHDISIQVQNAGSADDGDGIYIGTVPDEKSSSTENTSLKAGNQALFNVNGSGDILLYGNIGVANGTATVNISDKGNIYIGQDDKLNAKSITAKKDVSLRTNEGSIFVTKSIASTDESVTAKTGKGIIFIGTDKVKNEETITAQKNVTVETDLGTVFILGKTVTQNGDISMKAGKEVYEEDTANEQKGNFIIRDDGSLISGGGIKLNGRNGDIHITDDIQAKKGITVDIAERGNVSFDRDVSVTGDVDISTDHGNIAVGHGINSDTGAIRLQTDNGDIQVGKDITAGKDVTISSHQGDIIVGDIKLGNDGDVLAKSGNVSIKTDKGVIGIVKTVKAQNGSVDIETGEGSIGIGYNGADVPTVVAEQDITLTAKDGIINVDGKTQTIKGDISVYAHNEDPAAGDNIVLLQNGILDSGRDLTLHTYNGSIAVTDSTLAKRTIKIIVDNQGDIAFGRDINVVGDVSAQTANGSIAVAHKIKSSEGSIDILTKDGNILIGDNGPDVETVAAYKDVKLQAESGKIEVYGKTSTTTGDVTLLAGNDEYVAGEDGRNIIIDHNGAVSSGRDARVIVVNGDIHMSDKIAAKRNLDFETRERGDIMVDKQIVVANDMSMKTEIGSITVGEDIKAGRDVNMTTGTGSIQVGADNGKGNVLAGNDVNMTVASGSINVDKTVKAQGGNVNVLVNAGDIQIGNNGPDVDTVAAYKDVNLSTDSGEIRISGKTVTETGDIKVQAASDEYVAGLAGQNVIFDQNGKIAAARDATLSVTNGDLHVTDNVTAVRSLKAETRKEGNIALDTDVTVNKEMSMKTEKGSIDVGGTIMVKDGIAAMTTDTGNITVGKNVTAGTDVNMQTNTEGSIAIGADVKAGQDVNMTTNTGDVSIGADVNAGQNVNMTVNTGDVSVGADVNAGKDVKMTINTGNITIGDDVKAGSNVNMAVKSGNITVGLDGNGSVVAGNDLAMTVDSGDVSIAKAVKAISGNVDVLAKDGDIQIGNNGPNVETVAAYKDVNLNAESGKIQISGKTATATGDITVHAANDEYVAGAEGQSILFDQNGQIAAARDAAMIMTNGDLHVTDHVMAKRSLKAETRNQGNIALDTDVTVNQDMTMKTETGNIDIGRTITAKEGAVSMTTETGSITVGKDVTAARNVSMNVNTGDIAIGADVASGNDVNMATNTGSISVGAGVKAVNDVNMTVKLGNISVGHDGTGSVTADKNVAITVDKGDVSIEKAVKSKSESVNVLAKDGNIMIGDNMDADTVGAMKDVTLESQNGKIEIFGRTATETGNISVTAINAQYNGADSIIFDHNGKLDANKDANLIVENGDLHITDHVTAGNSFNAVTRKQGNITLDDDITVVKDMTMKAERGDITVGRTITAMDGSVSMGTDKGDISVGEDITVARNVELEVTEGDINIGGIDGKGNVEAGNDVKMAVGNGDVNVVKTVKSTGGNVDILTKNGDVHIGDNGADVETVKAYKDVNLETENGRIEIYGKTSTVNGDVTVHAGNTVPNSLGASGQNILFDHNGQIEAGNDGNLIVTNGSLHVTDHVKAGNNLNVETRGEGDISLDDNITVVNNMSMTTEIGNITVGKTINAGNDVKMFAKQGDVSVLKAVTSEGGSIDILTKQGAIQIGNNGPDVETVSAYKDVTLNTEQGKIEIYGKTSGRIGDVTLKAASADYVTGENSNNIIIGQYGQVFAGRDVMLETTNGDLSVTDAVQTTRNLNVRVLNEGNISMDDVEVQGDVNISIEGRGSVSGNNIIAGGTTRVALTNGDLFLNLAEGKAVLLLMENNTEASRVNNVLAEASGGTDPDVSLTGNFINIGTMSAKGGDATFQISAMGAGNQKLINGEFSVESLNSEHGTKMPYLWTNRGYLQVDEGNLAVQDMLAVDKIHLGNAKTDVAVYGRTPTRDGEQLVYWNNLGYSKERAFQLYTNGKLRTSRAVLIDAGRNYGKLYGDNLSVVDMMRERVTNLHGRFTFDSTLLTEPGKAMRGVFFDMAPVQADFQQKKATDEEIVVD</sequence>
<feature type="compositionally biased region" description="Polar residues" evidence="1">
    <location>
        <begin position="981"/>
        <end position="993"/>
    </location>
</feature>
<reference evidence="2 3" key="1">
    <citation type="submission" date="2016-10" db="EMBL/GenBank/DDBJ databases">
        <authorList>
            <person name="de Groot N.N."/>
        </authorList>
    </citation>
    <scope>NUCLEOTIDE SEQUENCE [LARGE SCALE GENOMIC DNA]</scope>
    <source>
        <strain evidence="2 3">S137</strain>
    </source>
</reference>
<dbReference type="OrthoDB" id="1659780at2"/>
<feature type="compositionally biased region" description="Low complexity" evidence="1">
    <location>
        <begin position="1190"/>
        <end position="1201"/>
    </location>
</feature>